<evidence type="ECO:0000256" key="3">
    <source>
        <dbReference type="RuleBase" id="RU000363"/>
    </source>
</evidence>
<dbReference type="GO" id="GO:0016020">
    <property type="term" value="C:membrane"/>
    <property type="evidence" value="ECO:0007669"/>
    <property type="project" value="TreeGrafter"/>
</dbReference>
<dbReference type="Gene3D" id="3.40.50.720">
    <property type="entry name" value="NAD(P)-binding Rossmann-like Domain"/>
    <property type="match status" value="1"/>
</dbReference>
<dbReference type="InterPro" id="IPR057326">
    <property type="entry name" value="KR_dom"/>
</dbReference>
<feature type="domain" description="Ketoreductase" evidence="5">
    <location>
        <begin position="7"/>
        <end position="190"/>
    </location>
</feature>
<dbReference type="SUPFAM" id="SSF51735">
    <property type="entry name" value="NAD(P)-binding Rossmann-fold domains"/>
    <property type="match status" value="1"/>
</dbReference>
<dbReference type="PANTHER" id="PTHR44196:SF1">
    <property type="entry name" value="DEHYDROGENASE_REDUCTASE SDR FAMILY MEMBER 7B"/>
    <property type="match status" value="1"/>
</dbReference>
<dbReference type="EMBL" id="PKUR01000001">
    <property type="protein sequence ID" value="PLW87741.1"/>
    <property type="molecule type" value="Genomic_DNA"/>
</dbReference>
<dbReference type="InterPro" id="IPR036291">
    <property type="entry name" value="NAD(P)-bd_dom_sf"/>
</dbReference>
<protein>
    <submittedName>
        <fullName evidence="6">KR domain-containing protein</fullName>
    </submittedName>
</protein>
<evidence type="ECO:0000256" key="1">
    <source>
        <dbReference type="ARBA" id="ARBA00006484"/>
    </source>
</evidence>
<comment type="similarity">
    <text evidence="1 3">Belongs to the short-chain dehydrogenases/reductases (SDR) family.</text>
</comment>
<name>A0AAP8MH57_9GAMM</name>
<dbReference type="PANTHER" id="PTHR44196">
    <property type="entry name" value="DEHYDROGENASE/REDUCTASE SDR FAMILY MEMBER 7B"/>
    <property type="match status" value="1"/>
</dbReference>
<dbReference type="InterPro" id="IPR020904">
    <property type="entry name" value="Sc_DH/Rdtase_CS"/>
</dbReference>
<dbReference type="GO" id="GO:0016491">
    <property type="term" value="F:oxidoreductase activity"/>
    <property type="evidence" value="ECO:0007669"/>
    <property type="project" value="UniProtKB-KW"/>
</dbReference>
<dbReference type="Proteomes" id="UP000235162">
    <property type="component" value="Unassembled WGS sequence"/>
</dbReference>
<feature type="compositionally biased region" description="Polar residues" evidence="4">
    <location>
        <begin position="192"/>
        <end position="203"/>
    </location>
</feature>
<organism evidence="6 7">
    <name type="scientific">Halioglobus japonicus</name>
    <dbReference type="NCBI Taxonomy" id="930805"/>
    <lineage>
        <taxon>Bacteria</taxon>
        <taxon>Pseudomonadati</taxon>
        <taxon>Pseudomonadota</taxon>
        <taxon>Gammaproteobacteria</taxon>
        <taxon>Cellvibrionales</taxon>
        <taxon>Halieaceae</taxon>
        <taxon>Halioglobus</taxon>
    </lineage>
</organism>
<dbReference type="KEGG" id="hja:BST95_14210"/>
<dbReference type="InterPro" id="IPR002347">
    <property type="entry name" value="SDR_fam"/>
</dbReference>
<comment type="caution">
    <text evidence="6">The sequence shown here is derived from an EMBL/GenBank/DDBJ whole genome shotgun (WGS) entry which is preliminary data.</text>
</comment>
<feature type="region of interest" description="Disordered" evidence="4">
    <location>
        <begin position="192"/>
        <end position="213"/>
    </location>
</feature>
<evidence type="ECO:0000259" key="5">
    <source>
        <dbReference type="SMART" id="SM00822"/>
    </source>
</evidence>
<sequence length="277" mass="28881">MTDIAGKVAWITGASSGIGKAVATVLAAEGAHIILSGRREAALQEVAASLPTQSLVLPFEVTDYAALAAHVETAWAWQGQVDILVNNAGVSQRSLALHTAPEVYQQMINIDLLAPIWLTQLQLERMRAAGGGHIVAISSVAGRLGTPLRTAYCAAKHGLIGYMDALRTEVANLHNIQVTNILPGSVATDVSRNAMTGDGSQRGVSDDNIDNGDDPMDCASAIAEAIQANTPELVFAKGMELEAAKLRHSDPDNTFALMGQIGADIAAKVEAGGDATH</sequence>
<dbReference type="Pfam" id="PF00106">
    <property type="entry name" value="adh_short"/>
    <property type="match status" value="1"/>
</dbReference>
<evidence type="ECO:0000256" key="4">
    <source>
        <dbReference type="SAM" id="MobiDB-lite"/>
    </source>
</evidence>
<keyword evidence="2" id="KW-0560">Oxidoreductase</keyword>
<evidence type="ECO:0000256" key="2">
    <source>
        <dbReference type="ARBA" id="ARBA00023002"/>
    </source>
</evidence>
<evidence type="ECO:0000313" key="6">
    <source>
        <dbReference type="EMBL" id="PLW87741.1"/>
    </source>
</evidence>
<proteinExistence type="inferred from homology"/>
<reference evidence="6 7" key="1">
    <citation type="submission" date="2018-01" db="EMBL/GenBank/DDBJ databases">
        <title>The draft genome sequence of Halioglobus japonicus S1-36.</title>
        <authorList>
            <person name="Du Z.-J."/>
            <person name="Shi M.-J."/>
        </authorList>
    </citation>
    <scope>NUCLEOTIDE SEQUENCE [LARGE SCALE GENOMIC DNA]</scope>
    <source>
        <strain evidence="6 7">S1-36</strain>
    </source>
</reference>
<accession>A0AAP8MH57</accession>
<gene>
    <name evidence="6" type="ORF">C0029_03975</name>
</gene>
<evidence type="ECO:0000313" key="7">
    <source>
        <dbReference type="Proteomes" id="UP000235162"/>
    </source>
</evidence>
<dbReference type="AlphaFoldDB" id="A0AAP8MH57"/>
<dbReference type="PRINTS" id="PR00080">
    <property type="entry name" value="SDRFAMILY"/>
</dbReference>
<dbReference type="RefSeq" id="WP_084200245.1">
    <property type="nucleotide sequence ID" value="NZ_BMYL01000001.1"/>
</dbReference>
<keyword evidence="7" id="KW-1185">Reference proteome</keyword>
<dbReference type="PRINTS" id="PR00081">
    <property type="entry name" value="GDHRDH"/>
</dbReference>
<dbReference type="PROSITE" id="PS00061">
    <property type="entry name" value="ADH_SHORT"/>
    <property type="match status" value="1"/>
</dbReference>
<dbReference type="SMART" id="SM00822">
    <property type="entry name" value="PKS_KR"/>
    <property type="match status" value="1"/>
</dbReference>